<organism evidence="2 3">
    <name type="scientific">Sanghuangporus baumii</name>
    <name type="common">Phellinus baumii</name>
    <dbReference type="NCBI Taxonomy" id="108892"/>
    <lineage>
        <taxon>Eukaryota</taxon>
        <taxon>Fungi</taxon>
        <taxon>Dikarya</taxon>
        <taxon>Basidiomycota</taxon>
        <taxon>Agaricomycotina</taxon>
        <taxon>Agaricomycetes</taxon>
        <taxon>Hymenochaetales</taxon>
        <taxon>Hymenochaetaceae</taxon>
        <taxon>Sanghuangporus</taxon>
    </lineage>
</organism>
<evidence type="ECO:0000313" key="2">
    <source>
        <dbReference type="EMBL" id="OCB83862.1"/>
    </source>
</evidence>
<dbReference type="AlphaFoldDB" id="A0A9Q5HQ00"/>
<evidence type="ECO:0000256" key="1">
    <source>
        <dbReference type="SAM" id="MobiDB-lite"/>
    </source>
</evidence>
<dbReference type="EMBL" id="LNZH02000217">
    <property type="protein sequence ID" value="OCB83862.1"/>
    <property type="molecule type" value="Genomic_DNA"/>
</dbReference>
<comment type="caution">
    <text evidence="2">The sequence shown here is derived from an EMBL/GenBank/DDBJ whole genome shotgun (WGS) entry which is preliminary data.</text>
</comment>
<gene>
    <name evidence="2" type="ORF">A7U60_g9068</name>
</gene>
<proteinExistence type="predicted"/>
<dbReference type="Gene3D" id="3.30.420.40">
    <property type="match status" value="1"/>
</dbReference>
<dbReference type="Proteomes" id="UP000757232">
    <property type="component" value="Unassembled WGS sequence"/>
</dbReference>
<reference evidence="2" key="1">
    <citation type="submission" date="2016-06" db="EMBL/GenBank/DDBJ databases">
        <title>Draft Genome sequence of the fungus Inonotus baumii.</title>
        <authorList>
            <person name="Zhu H."/>
            <person name="Lin W."/>
        </authorList>
    </citation>
    <scope>NUCLEOTIDE SEQUENCE</scope>
    <source>
        <strain evidence="2">821</strain>
    </source>
</reference>
<feature type="region of interest" description="Disordered" evidence="1">
    <location>
        <begin position="190"/>
        <end position="240"/>
    </location>
</feature>
<name>A0A9Q5HQ00_SANBA</name>
<dbReference type="InterPro" id="IPR043129">
    <property type="entry name" value="ATPase_NBD"/>
</dbReference>
<dbReference type="OrthoDB" id="6220758at2759"/>
<evidence type="ECO:0000313" key="3">
    <source>
        <dbReference type="Proteomes" id="UP000757232"/>
    </source>
</evidence>
<protein>
    <submittedName>
        <fullName evidence="2">Actin-like protein ARP6</fullName>
    </submittedName>
</protein>
<keyword evidence="3" id="KW-1185">Reference proteome</keyword>
<accession>A0A9Q5HQ00</accession>
<sequence length="272" mass="30566">MLGGGKLLMNFLKELLLFRQYDLMGETYITNDVRKHCCYVSTNYEKTWKRVGEDDVLRTNTERFAVEQLLFRSSDIGLAQAGLSHTVADVISSLPEDMQELFWANVGLIGGNVRLPGFRNSLMTELRSLEPAEHEVRIYESSNPIIAAYLAGAEFVRQPGLANVCVTRAEYQEAGSRACRRKFKYATWQVREDGERTPQGPGKDTGNNAGLSRSRIRSRGSKTQGDVGDSRAERKRSRSSRSRAADKALYSVIRDVFMITILFWSVCAGAFD</sequence>
<dbReference type="SUPFAM" id="SSF53067">
    <property type="entry name" value="Actin-like ATPase domain"/>
    <property type="match status" value="1"/>
</dbReference>
<dbReference type="Pfam" id="PF00022">
    <property type="entry name" value="Actin"/>
    <property type="match status" value="1"/>
</dbReference>
<dbReference type="InterPro" id="IPR004000">
    <property type="entry name" value="Actin"/>
</dbReference>
<dbReference type="PANTHER" id="PTHR11937">
    <property type="entry name" value="ACTIN"/>
    <property type="match status" value="1"/>
</dbReference>